<evidence type="ECO:0000313" key="2">
    <source>
        <dbReference type="EMBL" id="MBK1780573.1"/>
    </source>
</evidence>
<keyword evidence="3" id="KW-1185">Reference proteome</keyword>
<name>A0ABS1EC01_9BURK</name>
<sequence length="46" mass="5389">MKEQLDRIEAKLDLLIDLLLEEEQEEEKFSGDLSADELTPRMPDEL</sequence>
<dbReference type="RefSeq" id="WP_200234583.1">
    <property type="nucleotide sequence ID" value="NZ_JAENGP010000004.1"/>
</dbReference>
<accession>A0ABS1EC01</accession>
<evidence type="ECO:0000256" key="1">
    <source>
        <dbReference type="SAM" id="MobiDB-lite"/>
    </source>
</evidence>
<dbReference type="Proteomes" id="UP000635316">
    <property type="component" value="Unassembled WGS sequence"/>
</dbReference>
<protein>
    <submittedName>
        <fullName evidence="2">Uncharacterized protein</fullName>
    </submittedName>
</protein>
<organism evidence="2 3">
    <name type="scientific">Advenella mandrilli</name>
    <dbReference type="NCBI Taxonomy" id="2800330"/>
    <lineage>
        <taxon>Bacteria</taxon>
        <taxon>Pseudomonadati</taxon>
        <taxon>Pseudomonadota</taxon>
        <taxon>Betaproteobacteria</taxon>
        <taxon>Burkholderiales</taxon>
        <taxon>Alcaligenaceae</taxon>
    </lineage>
</organism>
<evidence type="ECO:0000313" key="3">
    <source>
        <dbReference type="Proteomes" id="UP000635316"/>
    </source>
</evidence>
<comment type="caution">
    <text evidence="2">The sequence shown here is derived from an EMBL/GenBank/DDBJ whole genome shotgun (WGS) entry which is preliminary data.</text>
</comment>
<dbReference type="EMBL" id="JAENGP010000004">
    <property type="protein sequence ID" value="MBK1780573.1"/>
    <property type="molecule type" value="Genomic_DNA"/>
</dbReference>
<reference evidence="2 3" key="1">
    <citation type="submission" date="2020-12" db="EMBL/GenBank/DDBJ databases">
        <authorList>
            <person name="Lu T."/>
            <person name="Wang Q."/>
            <person name="Han X."/>
        </authorList>
    </citation>
    <scope>NUCLEOTIDE SEQUENCE [LARGE SCALE GENOMIC DNA]</scope>
    <source>
        <strain evidence="2 3">WQ 585</strain>
    </source>
</reference>
<feature type="region of interest" description="Disordered" evidence="1">
    <location>
        <begin position="24"/>
        <end position="46"/>
    </location>
</feature>
<proteinExistence type="predicted"/>
<gene>
    <name evidence="2" type="ORF">JHL22_05025</name>
</gene>